<evidence type="ECO:0000313" key="3">
    <source>
        <dbReference type="Proteomes" id="UP000028990"/>
    </source>
</evidence>
<dbReference type="AlphaFoldDB" id="A0A091DZC0"/>
<name>A0A091DZC0_FUKDA</name>
<accession>A0A091DZC0</accession>
<sequence length="76" mass="8335">MALASALQRPKPCILSVLMITFRDPPGLYSELTVKEVMKVSEQAICMLKSLRSKDDPSLSEADSGGLCLDEGHQKR</sequence>
<feature type="region of interest" description="Disordered" evidence="1">
    <location>
        <begin position="52"/>
        <end position="76"/>
    </location>
</feature>
<proteinExistence type="predicted"/>
<reference evidence="2 3" key="1">
    <citation type="submission" date="2013-11" db="EMBL/GenBank/DDBJ databases">
        <title>The Damaraland mole rat (Fukomys damarensis) genome and evolution of African mole rats.</title>
        <authorList>
            <person name="Gladyshev V.N."/>
            <person name="Fang X."/>
        </authorList>
    </citation>
    <scope>NUCLEOTIDE SEQUENCE [LARGE SCALE GENOMIC DNA]</scope>
    <source>
        <tissue evidence="2">Liver</tissue>
    </source>
</reference>
<keyword evidence="3" id="KW-1185">Reference proteome</keyword>
<protein>
    <submittedName>
        <fullName evidence="2">Uncharacterized protein</fullName>
    </submittedName>
</protein>
<evidence type="ECO:0000313" key="2">
    <source>
        <dbReference type="EMBL" id="KFO35788.1"/>
    </source>
</evidence>
<evidence type="ECO:0000256" key="1">
    <source>
        <dbReference type="SAM" id="MobiDB-lite"/>
    </source>
</evidence>
<gene>
    <name evidence="2" type="ORF">H920_02773</name>
</gene>
<dbReference type="EMBL" id="KN121642">
    <property type="protein sequence ID" value="KFO35788.1"/>
    <property type="molecule type" value="Genomic_DNA"/>
</dbReference>
<organism evidence="2 3">
    <name type="scientific">Fukomys damarensis</name>
    <name type="common">Damaraland mole rat</name>
    <name type="synonym">Cryptomys damarensis</name>
    <dbReference type="NCBI Taxonomy" id="885580"/>
    <lineage>
        <taxon>Eukaryota</taxon>
        <taxon>Metazoa</taxon>
        <taxon>Chordata</taxon>
        <taxon>Craniata</taxon>
        <taxon>Vertebrata</taxon>
        <taxon>Euteleostomi</taxon>
        <taxon>Mammalia</taxon>
        <taxon>Eutheria</taxon>
        <taxon>Euarchontoglires</taxon>
        <taxon>Glires</taxon>
        <taxon>Rodentia</taxon>
        <taxon>Hystricomorpha</taxon>
        <taxon>Bathyergidae</taxon>
        <taxon>Fukomys</taxon>
    </lineage>
</organism>
<dbReference type="Proteomes" id="UP000028990">
    <property type="component" value="Unassembled WGS sequence"/>
</dbReference>